<proteinExistence type="predicted"/>
<evidence type="ECO:0000313" key="2">
    <source>
        <dbReference type="Proteomes" id="UP000319658"/>
    </source>
</evidence>
<keyword evidence="2" id="KW-1185">Reference proteome</keyword>
<evidence type="ECO:0000313" key="1">
    <source>
        <dbReference type="EMBL" id="QDJ96943.1"/>
    </source>
</evidence>
<dbReference type="EMBL" id="MN102098">
    <property type="protein sequence ID" value="QDJ96943.1"/>
    <property type="molecule type" value="Genomic_DNA"/>
</dbReference>
<gene>
    <name evidence="1" type="ORF">D3_0213</name>
</gene>
<name>A0A514TVB1_9CAUD</name>
<organism evidence="1 2">
    <name type="scientific">Aeromonas phage D3</name>
    <dbReference type="NCBI Taxonomy" id="2593327"/>
    <lineage>
        <taxon>Viruses</taxon>
        <taxon>Duplodnaviria</taxon>
        <taxon>Heunggongvirae</taxon>
        <taxon>Uroviricota</taxon>
        <taxon>Caudoviricetes</taxon>
        <taxon>Chimalliviridae</taxon>
        <taxon>Ludhianavirus</taxon>
        <taxon>Ludhianavirus D3</taxon>
    </lineage>
</organism>
<sequence>MSNLVILETKGRGFWKPIISEDGAKWVETNVPPHFGSIQAHSTIMSVGYHWKKHAVLFSIMGTLRGYDIFINAWSLTTDTCTPRLVRVRLEGQPLGWLSKEESLRYLKRWLLSEGLYTVAGYPPRTRKMIYQMLEEIKDDHVTTYYPGYLYRLSKHHGRWRLSHDGKVCLDINHLNQITQANLYHLAV</sequence>
<reference evidence="1 2" key="1">
    <citation type="submission" date="2019-06" db="EMBL/GenBank/DDBJ databases">
        <title>Complete genome sequence of Aeromonas hydrophila bacteriophage D3.</title>
        <authorList>
            <person name="Rai S."/>
            <person name="Tyagi A."/>
            <person name="Kumar N."/>
            <person name="Singh N."/>
        </authorList>
    </citation>
    <scope>NUCLEOTIDE SEQUENCE [LARGE SCALE GENOMIC DNA]</scope>
</reference>
<accession>A0A514TVB1</accession>
<protein>
    <submittedName>
        <fullName evidence="1">Uncharacterized protein</fullName>
    </submittedName>
</protein>
<dbReference type="Proteomes" id="UP000319658">
    <property type="component" value="Segment"/>
</dbReference>